<organism evidence="1 2">
    <name type="scientific">Pedobacter albus</name>
    <dbReference type="NCBI Taxonomy" id="3113905"/>
    <lineage>
        <taxon>Bacteria</taxon>
        <taxon>Pseudomonadati</taxon>
        <taxon>Bacteroidota</taxon>
        <taxon>Sphingobacteriia</taxon>
        <taxon>Sphingobacteriales</taxon>
        <taxon>Sphingobacteriaceae</taxon>
        <taxon>Pedobacter</taxon>
    </lineage>
</organism>
<dbReference type="RefSeq" id="WP_330107746.1">
    <property type="nucleotide sequence ID" value="NZ_JAZDQT010000001.1"/>
</dbReference>
<accession>A0ABU7I2V9</accession>
<dbReference type="PANTHER" id="PTHR36436">
    <property type="entry name" value="SLL5081 PROTEIN"/>
    <property type="match status" value="1"/>
</dbReference>
<name>A0ABU7I2V9_9SPHI</name>
<dbReference type="SUPFAM" id="SSF103032">
    <property type="entry name" value="Hypothetical protein YwqG"/>
    <property type="match status" value="1"/>
</dbReference>
<dbReference type="EMBL" id="JAZDQT010000001">
    <property type="protein sequence ID" value="MEE1943747.1"/>
    <property type="molecule type" value="Genomic_DNA"/>
</dbReference>
<protein>
    <submittedName>
        <fullName evidence="1">DUF1963 domain-containing protein</fullName>
    </submittedName>
</protein>
<dbReference type="InterPro" id="IPR035948">
    <property type="entry name" value="YwqG-like_sf"/>
</dbReference>
<gene>
    <name evidence="1" type="ORF">VRU48_01425</name>
</gene>
<dbReference type="Pfam" id="PF09234">
    <property type="entry name" value="DUF1963"/>
    <property type="match status" value="1"/>
</dbReference>
<evidence type="ECO:0000313" key="1">
    <source>
        <dbReference type="EMBL" id="MEE1943747.1"/>
    </source>
</evidence>
<dbReference type="Proteomes" id="UP001336835">
    <property type="component" value="Unassembled WGS sequence"/>
</dbReference>
<sequence>MVSDNIQEKKGPESNYLLLFQLDSDEHIMWGDTGVANFFIDPTDLANKDFSKVPYHWDCH</sequence>
<keyword evidence="2" id="KW-1185">Reference proteome</keyword>
<reference evidence="1 2" key="1">
    <citation type="submission" date="2024-01" db="EMBL/GenBank/DDBJ databases">
        <title>Pedobacter sp. nov., isolated from fresh soil.</title>
        <authorList>
            <person name="Le N.T.T."/>
        </authorList>
    </citation>
    <scope>NUCLEOTIDE SEQUENCE [LARGE SCALE GENOMIC DNA]</scope>
    <source>
        <strain evidence="1 2">KR3-3</strain>
    </source>
</reference>
<dbReference type="PANTHER" id="PTHR36436:SF6">
    <property type="entry name" value="SLL5081 PROTEIN"/>
    <property type="match status" value="1"/>
</dbReference>
<dbReference type="Gene3D" id="2.30.320.10">
    <property type="entry name" value="YwqG-like"/>
    <property type="match status" value="1"/>
</dbReference>
<evidence type="ECO:0000313" key="2">
    <source>
        <dbReference type="Proteomes" id="UP001336835"/>
    </source>
</evidence>
<comment type="caution">
    <text evidence="1">The sequence shown here is derived from an EMBL/GenBank/DDBJ whole genome shotgun (WGS) entry which is preliminary data.</text>
</comment>
<dbReference type="InterPro" id="IPR015315">
    <property type="entry name" value="DUF1963"/>
</dbReference>
<proteinExistence type="predicted"/>